<protein>
    <recommendedName>
        <fullName evidence="9">Peptidyl-prolyl cis-trans isomerase</fullName>
        <ecNumber evidence="9">5.2.1.8</ecNumber>
    </recommendedName>
</protein>
<sequence>MPPTDPDTPTGEKGAEEEKVSEPVQEAPKHALPLGSFLLVDYTISVKETGEVVDTTSEEKAKEAGIYDASRLYEPRLAIIGKGMLLRAIEEELLTMSVGETKQFEISPEKAFGQRDPGKVKVYPIRKFRDVEGPLTVGARVTVDGKEGIIRSIGSGRVQVDFNPYLAGKTLVCNVTLRKIITDDLEKVQHIIHNRLPDVDIQKFNIEFAPPEVTITVPEEAYLLPNLQVAKRLIAKEIQENIQGIERVRIVELYTRQA</sequence>
<feature type="domain" description="PPIase FKBP-type" evidence="11">
    <location>
        <begin position="35"/>
        <end position="124"/>
    </location>
</feature>
<accession>A0A2R7Y425</accession>
<dbReference type="PANTHER" id="PTHR47861">
    <property type="entry name" value="FKBP-TYPE PEPTIDYL-PROLYL CIS-TRANS ISOMERASE SLYD"/>
    <property type="match status" value="1"/>
</dbReference>
<evidence type="ECO:0000256" key="9">
    <source>
        <dbReference type="RuleBase" id="RU003915"/>
    </source>
</evidence>
<keyword evidence="4" id="KW-0963">Cytoplasm</keyword>
<name>A0A2R7Y425_9ARCH</name>
<dbReference type="GO" id="GO:0003755">
    <property type="term" value="F:peptidyl-prolyl cis-trans isomerase activity"/>
    <property type="evidence" value="ECO:0007669"/>
    <property type="project" value="UniProtKB-UniRule"/>
</dbReference>
<dbReference type="InterPro" id="IPR001179">
    <property type="entry name" value="PPIase_FKBP_dom"/>
</dbReference>
<gene>
    <name evidence="12" type="ORF">B9J98_05795</name>
</gene>
<keyword evidence="6" id="KW-0143">Chaperone</keyword>
<evidence type="ECO:0000256" key="3">
    <source>
        <dbReference type="ARBA" id="ARBA00006577"/>
    </source>
</evidence>
<dbReference type="Proteomes" id="UP000244066">
    <property type="component" value="Unassembled WGS sequence"/>
</dbReference>
<reference evidence="12 13" key="1">
    <citation type="submission" date="2017-04" db="EMBL/GenBank/DDBJ databases">
        <title>Draft Aigarchaeota genome from a New Zealand hot spring.</title>
        <authorList>
            <person name="Reysenbach A.-L."/>
            <person name="Donaho J.A."/>
            <person name="Gerhart J."/>
            <person name="Kelley J.F."/>
            <person name="Kouba K."/>
            <person name="Podar M."/>
            <person name="Stott M."/>
        </authorList>
    </citation>
    <scope>NUCLEOTIDE SEQUENCE [LARGE SCALE GENOMIC DNA]</scope>
    <source>
        <strain evidence="12">NZ13_MG1</strain>
    </source>
</reference>
<dbReference type="InterPro" id="IPR046357">
    <property type="entry name" value="PPIase_dom_sf"/>
</dbReference>
<dbReference type="Gene3D" id="3.10.50.40">
    <property type="match status" value="1"/>
</dbReference>
<evidence type="ECO:0000256" key="1">
    <source>
        <dbReference type="ARBA" id="ARBA00000971"/>
    </source>
</evidence>
<dbReference type="GO" id="GO:0042026">
    <property type="term" value="P:protein refolding"/>
    <property type="evidence" value="ECO:0007669"/>
    <property type="project" value="UniProtKB-ARBA"/>
</dbReference>
<dbReference type="AlphaFoldDB" id="A0A2R7Y425"/>
<evidence type="ECO:0000259" key="11">
    <source>
        <dbReference type="PROSITE" id="PS50059"/>
    </source>
</evidence>
<evidence type="ECO:0000313" key="13">
    <source>
        <dbReference type="Proteomes" id="UP000244066"/>
    </source>
</evidence>
<evidence type="ECO:0000256" key="5">
    <source>
        <dbReference type="ARBA" id="ARBA00023110"/>
    </source>
</evidence>
<dbReference type="Gene3D" id="3.30.70.2210">
    <property type="match status" value="1"/>
</dbReference>
<dbReference type="PANTHER" id="PTHR47861:SF3">
    <property type="entry name" value="FKBP-TYPE PEPTIDYL-PROLYL CIS-TRANS ISOMERASE SLYD"/>
    <property type="match status" value="1"/>
</dbReference>
<evidence type="ECO:0000256" key="10">
    <source>
        <dbReference type="SAM" id="MobiDB-lite"/>
    </source>
</evidence>
<evidence type="ECO:0000256" key="4">
    <source>
        <dbReference type="ARBA" id="ARBA00022490"/>
    </source>
</evidence>
<dbReference type="EMBL" id="NDWU01000015">
    <property type="protein sequence ID" value="PUA31582.1"/>
    <property type="molecule type" value="Genomic_DNA"/>
</dbReference>
<dbReference type="InterPro" id="IPR048261">
    <property type="entry name" value="SlpA/SlyD-like_ins_sf"/>
</dbReference>
<dbReference type="PROSITE" id="PS50059">
    <property type="entry name" value="FKBP_PPIASE"/>
    <property type="match status" value="1"/>
</dbReference>
<organism evidence="12 13">
    <name type="scientific">Candidatus Terraquivivens tikiterensis</name>
    <dbReference type="NCBI Taxonomy" id="1980982"/>
    <lineage>
        <taxon>Archaea</taxon>
        <taxon>Nitrososphaerota</taxon>
        <taxon>Candidatus Wolframiiraptoraceae</taxon>
        <taxon>Candidatus Terraquivivens</taxon>
    </lineage>
</organism>
<dbReference type="InterPro" id="IPR054016">
    <property type="entry name" value="FKBP26_IF"/>
</dbReference>
<dbReference type="Pfam" id="PF22199">
    <property type="entry name" value="FKBP26_IF"/>
    <property type="match status" value="1"/>
</dbReference>
<dbReference type="Pfam" id="PF18046">
    <property type="entry name" value="FKBP26_C"/>
    <property type="match status" value="1"/>
</dbReference>
<evidence type="ECO:0000256" key="8">
    <source>
        <dbReference type="PROSITE-ProRule" id="PRU00277"/>
    </source>
</evidence>
<proteinExistence type="inferred from homology"/>
<comment type="caution">
    <text evidence="12">The sequence shown here is derived from an EMBL/GenBank/DDBJ whole genome shotgun (WGS) entry which is preliminary data.</text>
</comment>
<evidence type="ECO:0000256" key="2">
    <source>
        <dbReference type="ARBA" id="ARBA00004496"/>
    </source>
</evidence>
<feature type="region of interest" description="Disordered" evidence="10">
    <location>
        <begin position="1"/>
        <end position="27"/>
    </location>
</feature>
<dbReference type="SUPFAM" id="SSF54534">
    <property type="entry name" value="FKBP-like"/>
    <property type="match status" value="1"/>
</dbReference>
<comment type="subcellular location">
    <subcellularLocation>
        <location evidence="2">Cytoplasm</location>
    </subcellularLocation>
</comment>
<keyword evidence="5 8" id="KW-0697">Rotamase</keyword>
<dbReference type="EC" id="5.2.1.8" evidence="9"/>
<dbReference type="InterPro" id="IPR040825">
    <property type="entry name" value="FKBP26_C"/>
</dbReference>
<keyword evidence="7 8" id="KW-0413">Isomerase</keyword>
<comment type="catalytic activity">
    <reaction evidence="1 8 9">
        <text>[protein]-peptidylproline (omega=180) = [protein]-peptidylproline (omega=0)</text>
        <dbReference type="Rhea" id="RHEA:16237"/>
        <dbReference type="Rhea" id="RHEA-COMP:10747"/>
        <dbReference type="Rhea" id="RHEA-COMP:10748"/>
        <dbReference type="ChEBI" id="CHEBI:83833"/>
        <dbReference type="ChEBI" id="CHEBI:83834"/>
        <dbReference type="EC" id="5.2.1.8"/>
    </reaction>
</comment>
<evidence type="ECO:0000256" key="6">
    <source>
        <dbReference type="ARBA" id="ARBA00023186"/>
    </source>
</evidence>
<comment type="similarity">
    <text evidence="3 9">Belongs to the FKBP-type PPIase family.</text>
</comment>
<evidence type="ECO:0000256" key="7">
    <source>
        <dbReference type="ARBA" id="ARBA00023235"/>
    </source>
</evidence>
<dbReference type="Pfam" id="PF00254">
    <property type="entry name" value="FKBP_C"/>
    <property type="match status" value="1"/>
</dbReference>
<dbReference type="Gene3D" id="2.40.10.330">
    <property type="match status" value="1"/>
</dbReference>
<evidence type="ECO:0000313" key="12">
    <source>
        <dbReference type="EMBL" id="PUA31582.1"/>
    </source>
</evidence>
<dbReference type="GO" id="GO:0005737">
    <property type="term" value="C:cytoplasm"/>
    <property type="evidence" value="ECO:0007669"/>
    <property type="project" value="UniProtKB-SubCell"/>
</dbReference>